<evidence type="ECO:0000259" key="3">
    <source>
        <dbReference type="Pfam" id="PF13505"/>
    </source>
</evidence>
<feature type="domain" description="Outer membrane protein beta-barrel" evidence="3">
    <location>
        <begin position="9"/>
        <end position="195"/>
    </location>
</feature>
<dbReference type="Gene3D" id="2.40.160.20">
    <property type="match status" value="1"/>
</dbReference>
<dbReference type="Pfam" id="PF13505">
    <property type="entry name" value="OMP_b-brl"/>
    <property type="match status" value="1"/>
</dbReference>
<reference evidence="4 5" key="1">
    <citation type="submission" date="2019-07" db="EMBL/GenBank/DDBJ databases">
        <title>Thalassofilum flectens gen. nov., sp. nov., a novel moderate thermophilic anaerobe from a shallow sea hot spring in Kunashir Island (Russia), representing a new family in the order Bacteroidales, and proposal of Thalassofilacea fam. nov.</title>
        <authorList>
            <person name="Kochetkova T.V."/>
            <person name="Podosokorskaya O.A."/>
            <person name="Novikov A."/>
            <person name="Elcheninov A.G."/>
            <person name="Toshchakov S.V."/>
            <person name="Kublanov I.V."/>
        </authorList>
    </citation>
    <scope>NUCLEOTIDE SEQUENCE [LARGE SCALE GENOMIC DNA]</scope>
    <source>
        <strain evidence="4 5">38-H</strain>
    </source>
</reference>
<dbReference type="EMBL" id="CP041345">
    <property type="protein sequence ID" value="QKG79718.1"/>
    <property type="molecule type" value="Genomic_DNA"/>
</dbReference>
<dbReference type="KEGG" id="ttz:FHG85_05395"/>
<evidence type="ECO:0000256" key="1">
    <source>
        <dbReference type="ARBA" id="ARBA00022729"/>
    </source>
</evidence>
<dbReference type="InterPro" id="IPR027385">
    <property type="entry name" value="Beta-barrel_OMP"/>
</dbReference>
<name>A0A7D4BE16_9BACT</name>
<gene>
    <name evidence="4" type="ORF">FHG85_05395</name>
</gene>
<proteinExistence type="predicted"/>
<evidence type="ECO:0000313" key="5">
    <source>
        <dbReference type="Proteomes" id="UP000500961"/>
    </source>
</evidence>
<feature type="signal peptide" evidence="2">
    <location>
        <begin position="1"/>
        <end position="22"/>
    </location>
</feature>
<keyword evidence="1 2" id="KW-0732">Signal</keyword>
<evidence type="ECO:0000256" key="2">
    <source>
        <dbReference type="SAM" id="SignalP"/>
    </source>
</evidence>
<organism evidence="4 5">
    <name type="scientific">Tenuifilum thalassicum</name>
    <dbReference type="NCBI Taxonomy" id="2590900"/>
    <lineage>
        <taxon>Bacteria</taxon>
        <taxon>Pseudomonadati</taxon>
        <taxon>Bacteroidota</taxon>
        <taxon>Bacteroidia</taxon>
        <taxon>Bacteroidales</taxon>
        <taxon>Tenuifilaceae</taxon>
        <taxon>Tenuifilum</taxon>
    </lineage>
</organism>
<dbReference type="Proteomes" id="UP000500961">
    <property type="component" value="Chromosome"/>
</dbReference>
<protein>
    <submittedName>
        <fullName evidence="4">Porin family protein</fullName>
    </submittedName>
</protein>
<dbReference type="SUPFAM" id="SSF56925">
    <property type="entry name" value="OMPA-like"/>
    <property type="match status" value="1"/>
</dbReference>
<dbReference type="InterPro" id="IPR011250">
    <property type="entry name" value="OMP/PagP_B-barrel"/>
</dbReference>
<evidence type="ECO:0000313" key="4">
    <source>
        <dbReference type="EMBL" id="QKG79718.1"/>
    </source>
</evidence>
<keyword evidence="5" id="KW-1185">Reference proteome</keyword>
<sequence>MNVMKRIIALSIILLLTSQVFAQLFVGGNIGLSMTGGKVDNGNTSVDKQKVTSFAFAPMAGMFLNDKLAVGTSLSFNLNNTKTPGNPEQIDRTTSFGVTPFVRYYAFTVNKFSLFAQANVGFAYSVEKSKVGSTTTTGPKTSTLSINASPGIAYNLSEKVQLEAHINGFNFGYSRISVKDNNNTDITNSFGLGVDLDNIATSGFITIGAIVKL</sequence>
<dbReference type="AlphaFoldDB" id="A0A7D4BE16"/>
<accession>A0A7D4BE16</accession>
<feature type="chain" id="PRO_5029706677" evidence="2">
    <location>
        <begin position="23"/>
        <end position="213"/>
    </location>
</feature>